<feature type="transmembrane region" description="Helical" evidence="6">
    <location>
        <begin position="37"/>
        <end position="58"/>
    </location>
</feature>
<dbReference type="GO" id="GO:0005886">
    <property type="term" value="C:plasma membrane"/>
    <property type="evidence" value="ECO:0007669"/>
    <property type="project" value="TreeGrafter"/>
</dbReference>
<comment type="similarity">
    <text evidence="2">Belongs to the GtrA family.</text>
</comment>
<feature type="transmembrane region" description="Helical" evidence="6">
    <location>
        <begin position="109"/>
        <end position="125"/>
    </location>
</feature>
<dbReference type="KEGG" id="dfs:HGD76_00455"/>
<reference evidence="8 9" key="1">
    <citation type="submission" date="2020-04" db="EMBL/GenBank/DDBJ databases">
        <title>Genome-Wide Identification of 5-Methylcytosine Sites in Bacterial Genomes By High-Throughput Sequencing of MspJI Restriction Fragments.</title>
        <authorList>
            <person name="Wu V."/>
        </authorList>
    </citation>
    <scope>NUCLEOTIDE SEQUENCE [LARGE SCALE GENOMIC DNA]</scope>
    <source>
        <strain evidence="8 9">CCAP 1403/13f</strain>
    </source>
</reference>
<dbReference type="AlphaFoldDB" id="A0A6H2C6N4"/>
<evidence type="ECO:0000256" key="1">
    <source>
        <dbReference type="ARBA" id="ARBA00004141"/>
    </source>
</evidence>
<evidence type="ECO:0000256" key="5">
    <source>
        <dbReference type="ARBA" id="ARBA00023136"/>
    </source>
</evidence>
<dbReference type="GO" id="GO:0000271">
    <property type="term" value="P:polysaccharide biosynthetic process"/>
    <property type="evidence" value="ECO:0007669"/>
    <property type="project" value="InterPro"/>
</dbReference>
<gene>
    <name evidence="8" type="ORF">HGD76_00455</name>
</gene>
<keyword evidence="4 6" id="KW-1133">Transmembrane helix</keyword>
<keyword evidence="3 6" id="KW-0812">Transmembrane</keyword>
<evidence type="ECO:0000259" key="7">
    <source>
        <dbReference type="Pfam" id="PF04138"/>
    </source>
</evidence>
<feature type="domain" description="GtrA/DPMS transmembrane" evidence="7">
    <location>
        <begin position="8"/>
        <end position="131"/>
    </location>
</feature>
<feature type="transmembrane region" description="Helical" evidence="6">
    <location>
        <begin position="7"/>
        <end position="31"/>
    </location>
</feature>
<comment type="subcellular location">
    <subcellularLocation>
        <location evidence="1">Membrane</location>
        <topology evidence="1">Multi-pass membrane protein</topology>
    </subcellularLocation>
</comment>
<evidence type="ECO:0000256" key="6">
    <source>
        <dbReference type="SAM" id="Phobius"/>
    </source>
</evidence>
<proteinExistence type="inferred from homology"/>
<dbReference type="InterPro" id="IPR051401">
    <property type="entry name" value="GtrA_CellWall_Glycosyl"/>
</dbReference>
<evidence type="ECO:0000313" key="9">
    <source>
        <dbReference type="Proteomes" id="UP000502433"/>
    </source>
</evidence>
<dbReference type="InterPro" id="IPR007267">
    <property type="entry name" value="GtrA_DPMS_TM"/>
</dbReference>
<sequence length="158" mass="18184">MFLEKIFKFLIGGGITTCFNLFLIFLLIDWWGWDTPVLHNIANAISIELSVLLSFFIYRIWIWTEGEWKIKEVLFKQLPLFHLAAGSAVVARIFFLFPVLDYLSIDHKINTLVGGLFGATINYIMSDRFVFKSDNDQQTELDLSALPELDASLDQTEN</sequence>
<evidence type="ECO:0000256" key="2">
    <source>
        <dbReference type="ARBA" id="ARBA00009399"/>
    </source>
</evidence>
<keyword evidence="5 6" id="KW-0472">Membrane</keyword>
<dbReference type="PANTHER" id="PTHR38459:SF1">
    <property type="entry name" value="PROPHAGE BACTOPRENOL-LINKED GLUCOSE TRANSLOCASE HOMOLOG"/>
    <property type="match status" value="1"/>
</dbReference>
<dbReference type="EMBL" id="CP051206">
    <property type="protein sequence ID" value="QJB46866.1"/>
    <property type="molecule type" value="Genomic_DNA"/>
</dbReference>
<dbReference type="Proteomes" id="UP000502433">
    <property type="component" value="Chromosome"/>
</dbReference>
<accession>A0A6H2C6N4</accession>
<feature type="transmembrane region" description="Helical" evidence="6">
    <location>
        <begin position="78"/>
        <end position="97"/>
    </location>
</feature>
<organism evidence="8 9">
    <name type="scientific">Dolichospermum flos-aquae CCAP 1403/13F</name>
    <dbReference type="NCBI Taxonomy" id="315271"/>
    <lineage>
        <taxon>Bacteria</taxon>
        <taxon>Bacillati</taxon>
        <taxon>Cyanobacteriota</taxon>
        <taxon>Cyanophyceae</taxon>
        <taxon>Nostocales</taxon>
        <taxon>Aphanizomenonaceae</taxon>
        <taxon>Dolichospermum</taxon>
    </lineage>
</organism>
<evidence type="ECO:0000313" key="8">
    <source>
        <dbReference type="EMBL" id="QJB46866.1"/>
    </source>
</evidence>
<name>A0A6H2C6N4_DOLFA</name>
<evidence type="ECO:0000256" key="3">
    <source>
        <dbReference type="ARBA" id="ARBA00022692"/>
    </source>
</evidence>
<reference evidence="8 9" key="2">
    <citation type="submission" date="2020-04" db="EMBL/GenBank/DDBJ databases">
        <authorList>
            <person name="Fomenkov A."/>
            <person name="Anton B.P."/>
            <person name="Roberts R.J."/>
        </authorList>
    </citation>
    <scope>NUCLEOTIDE SEQUENCE [LARGE SCALE GENOMIC DNA]</scope>
    <source>
        <strain evidence="8 9">CCAP 1403/13f</strain>
    </source>
</reference>
<evidence type="ECO:0000256" key="4">
    <source>
        <dbReference type="ARBA" id="ARBA00022989"/>
    </source>
</evidence>
<protein>
    <submittedName>
        <fullName evidence="8">GtrA family protein</fullName>
    </submittedName>
</protein>
<dbReference type="Pfam" id="PF04138">
    <property type="entry name" value="GtrA_DPMS_TM"/>
    <property type="match status" value="1"/>
</dbReference>
<dbReference type="PANTHER" id="PTHR38459">
    <property type="entry name" value="PROPHAGE BACTOPRENOL-LINKED GLUCOSE TRANSLOCASE HOMOLOG"/>
    <property type="match status" value="1"/>
</dbReference>